<dbReference type="GO" id="GO:0042803">
    <property type="term" value="F:protein homodimerization activity"/>
    <property type="evidence" value="ECO:0007669"/>
    <property type="project" value="InterPro"/>
</dbReference>
<dbReference type="AlphaFoldDB" id="M3JA55"/>
<comment type="similarity">
    <text evidence="2 7">Belongs to the GrpE family.</text>
</comment>
<evidence type="ECO:0000256" key="6">
    <source>
        <dbReference type="RuleBase" id="RU000640"/>
    </source>
</evidence>
<evidence type="ECO:0000313" key="10">
    <source>
        <dbReference type="Proteomes" id="UP000011777"/>
    </source>
</evidence>
<comment type="function">
    <text evidence="6">Essential component of the PAM complex, a complex required for the translocation of transit peptide-containing proteins from the inner membrane into the mitochondrial matrix in an ATP-dependent manner.</text>
</comment>
<dbReference type="Pfam" id="PF01025">
    <property type="entry name" value="GrpE"/>
    <property type="match status" value="1"/>
</dbReference>
<dbReference type="Gene3D" id="2.30.22.10">
    <property type="entry name" value="Head domain of nucleotide exchange factor GrpE"/>
    <property type="match status" value="1"/>
</dbReference>
<keyword evidence="10" id="KW-1185">Reference proteome</keyword>
<dbReference type="GO" id="GO:0051087">
    <property type="term" value="F:protein-folding chaperone binding"/>
    <property type="evidence" value="ECO:0007669"/>
    <property type="project" value="InterPro"/>
</dbReference>
<comment type="caution">
    <text evidence="9">The sequence shown here is derived from an EMBL/GenBank/DDBJ whole genome shotgun (WGS) entry which is preliminary data.</text>
</comment>
<dbReference type="SUPFAM" id="SSF58014">
    <property type="entry name" value="Coiled-coil domain of nucleotide exchange factor GrpE"/>
    <property type="match status" value="1"/>
</dbReference>
<dbReference type="CDD" id="cd00446">
    <property type="entry name" value="GrpE"/>
    <property type="match status" value="1"/>
</dbReference>
<dbReference type="HOGENOM" id="CLU_057217_0_0_1"/>
<dbReference type="FunFam" id="3.90.20.20:FF:000011">
    <property type="entry name" value="GrpE protein homolog"/>
    <property type="match status" value="1"/>
</dbReference>
<dbReference type="FunFam" id="2.30.22.10:FF:000002">
    <property type="entry name" value="GrpE protein homolog"/>
    <property type="match status" value="1"/>
</dbReference>
<reference evidence="9 10" key="1">
    <citation type="submission" date="2013-02" db="EMBL/GenBank/DDBJ databases">
        <title>Genome sequence of Candida maltosa Xu316, a potential industrial strain for xylitol and ethanol production.</title>
        <authorList>
            <person name="Yu J."/>
            <person name="Wang Q."/>
            <person name="Geng X."/>
            <person name="Bao W."/>
            <person name="He P."/>
            <person name="Cai J."/>
        </authorList>
    </citation>
    <scope>NUCLEOTIDE SEQUENCE [LARGE SCALE GENOMIC DNA]</scope>
    <source>
        <strain evidence="10">Xu316</strain>
    </source>
</reference>
<dbReference type="GO" id="GO:0000774">
    <property type="term" value="F:adenyl-nucleotide exchange factor activity"/>
    <property type="evidence" value="ECO:0007669"/>
    <property type="project" value="InterPro"/>
</dbReference>
<dbReference type="PROSITE" id="PS01071">
    <property type="entry name" value="GRPE"/>
    <property type="match status" value="1"/>
</dbReference>
<dbReference type="OMA" id="PHRHQAI"/>
<evidence type="ECO:0000313" key="9">
    <source>
        <dbReference type="EMBL" id="EMG48993.1"/>
    </source>
</evidence>
<accession>M3JA55</accession>
<dbReference type="GO" id="GO:0001405">
    <property type="term" value="C:PAM complex, Tim23 associated import motor"/>
    <property type="evidence" value="ECO:0007669"/>
    <property type="project" value="TreeGrafter"/>
</dbReference>
<proteinExistence type="inferred from homology"/>
<keyword evidence="3" id="KW-0809">Transit peptide</keyword>
<sequence>MQRALLSPLTRSITARNTLRSTRLVTPRVRVSYPQSLAVRFNSTNAAKEEPKKETEASAKAETEAEAKSEEAEAEVNPLSELQEKLEKKDKELAAMKNHYARAIADFRHLQDTTKTEVQKAKDFALQKFAKDLLDSLDNFNLALSHVKEDTLKLNDEVKSLYDGVGMTKTVFEKTLIRYGIEKIDPLDQPFDPNLHEATFQIAHPDKEPGTVFHVQQVGYTLNDRVLRPAKVGVVKNDDE</sequence>
<dbReference type="InterPro" id="IPR000740">
    <property type="entry name" value="GrpE"/>
</dbReference>
<dbReference type="GO" id="GO:0051082">
    <property type="term" value="F:unfolded protein binding"/>
    <property type="evidence" value="ECO:0007669"/>
    <property type="project" value="TreeGrafter"/>
</dbReference>
<dbReference type="PANTHER" id="PTHR21237">
    <property type="entry name" value="GRPE PROTEIN"/>
    <property type="match status" value="1"/>
</dbReference>
<dbReference type="SUPFAM" id="SSF51064">
    <property type="entry name" value="Head domain of nucleotide exchange factor GrpE"/>
    <property type="match status" value="1"/>
</dbReference>
<name>M3JA55_CANMX</name>
<dbReference type="Gene3D" id="3.90.20.20">
    <property type="match status" value="1"/>
</dbReference>
<comment type="subcellular location">
    <subcellularLocation>
        <location evidence="1 6">Mitochondrion matrix</location>
    </subcellularLocation>
</comment>
<dbReference type="EMBL" id="AOGT01000877">
    <property type="protein sequence ID" value="EMG48993.1"/>
    <property type="molecule type" value="Genomic_DNA"/>
</dbReference>
<evidence type="ECO:0000256" key="8">
    <source>
        <dbReference type="SAM" id="MobiDB-lite"/>
    </source>
</evidence>
<dbReference type="eggNOG" id="KOG3003">
    <property type="taxonomic scope" value="Eukaryota"/>
</dbReference>
<evidence type="ECO:0000256" key="7">
    <source>
        <dbReference type="RuleBase" id="RU004478"/>
    </source>
</evidence>
<keyword evidence="5 6" id="KW-0143">Chaperone</keyword>
<gene>
    <name evidence="9" type="ORF">G210_0348</name>
</gene>
<dbReference type="PRINTS" id="PR00773">
    <property type="entry name" value="GRPEPROTEIN"/>
</dbReference>
<organism evidence="9 10">
    <name type="scientific">Candida maltosa (strain Xu316)</name>
    <name type="common">Yeast</name>
    <dbReference type="NCBI Taxonomy" id="1245528"/>
    <lineage>
        <taxon>Eukaryota</taxon>
        <taxon>Fungi</taxon>
        <taxon>Dikarya</taxon>
        <taxon>Ascomycota</taxon>
        <taxon>Saccharomycotina</taxon>
        <taxon>Pichiomycetes</taxon>
        <taxon>Debaryomycetaceae</taxon>
        <taxon>Candida/Lodderomyces clade</taxon>
        <taxon>Candida</taxon>
    </lineage>
</organism>
<feature type="region of interest" description="Disordered" evidence="8">
    <location>
        <begin position="42"/>
        <end position="78"/>
    </location>
</feature>
<dbReference type="GO" id="GO:0006457">
    <property type="term" value="P:protein folding"/>
    <property type="evidence" value="ECO:0007669"/>
    <property type="project" value="InterPro"/>
</dbReference>
<dbReference type="PANTHER" id="PTHR21237:SF23">
    <property type="entry name" value="GRPE PROTEIN HOMOLOG, MITOCHONDRIAL"/>
    <property type="match status" value="1"/>
</dbReference>
<keyword evidence="4 6" id="KW-0496">Mitochondrion</keyword>
<dbReference type="STRING" id="1245528.M3JA55"/>
<evidence type="ECO:0000256" key="3">
    <source>
        <dbReference type="ARBA" id="ARBA00022946"/>
    </source>
</evidence>
<protein>
    <recommendedName>
        <fullName evidence="6">GrpE protein homolog</fullName>
    </recommendedName>
</protein>
<dbReference type="GO" id="GO:0030150">
    <property type="term" value="P:protein import into mitochondrial matrix"/>
    <property type="evidence" value="ECO:0007669"/>
    <property type="project" value="TreeGrafter"/>
</dbReference>
<evidence type="ECO:0000256" key="1">
    <source>
        <dbReference type="ARBA" id="ARBA00004305"/>
    </source>
</evidence>
<dbReference type="HAMAP" id="MF_01151">
    <property type="entry name" value="GrpE"/>
    <property type="match status" value="1"/>
</dbReference>
<dbReference type="Proteomes" id="UP000011777">
    <property type="component" value="Unassembled WGS sequence"/>
</dbReference>
<evidence type="ECO:0000256" key="4">
    <source>
        <dbReference type="ARBA" id="ARBA00023128"/>
    </source>
</evidence>
<dbReference type="OrthoDB" id="201635at2759"/>
<evidence type="ECO:0000256" key="2">
    <source>
        <dbReference type="ARBA" id="ARBA00009054"/>
    </source>
</evidence>
<feature type="compositionally biased region" description="Basic and acidic residues" evidence="8">
    <location>
        <begin position="47"/>
        <end position="71"/>
    </location>
</feature>
<dbReference type="InterPro" id="IPR013805">
    <property type="entry name" value="GrpE_CC"/>
</dbReference>
<evidence type="ECO:0000256" key="5">
    <source>
        <dbReference type="ARBA" id="ARBA00023186"/>
    </source>
</evidence>
<dbReference type="InterPro" id="IPR009012">
    <property type="entry name" value="GrpE_head"/>
</dbReference>